<reference evidence="1 2" key="1">
    <citation type="submission" date="2016-01" db="EMBL/GenBank/DDBJ databases">
        <title>Streptomyces amritsarensis strain MTCC 11845 genome sequencing and assembly.</title>
        <authorList>
            <person name="Sharma D."/>
            <person name="Nair G.R."/>
            <person name="Kaur G."/>
            <person name="Manhas R.K."/>
            <person name="Mayilraj S."/>
        </authorList>
    </citation>
    <scope>NUCLEOTIDE SEQUENCE [LARGE SCALE GENOMIC DNA]</scope>
    <source>
        <strain evidence="1 2">MTCC 11845</strain>
    </source>
</reference>
<evidence type="ECO:0000313" key="2">
    <source>
        <dbReference type="Proteomes" id="UP000187151"/>
    </source>
</evidence>
<proteinExistence type="predicted"/>
<sequence length="104" mass="11882">MPRPCRIDGCPDAAARHKTACHRHRTRIRRYGDPHFTTWTVADETDIQIAVARRELPPGMTRLERRLVGEQLTRRGASATEIARIAGVTPRTVVRWRTTERKAA</sequence>
<protein>
    <recommendedName>
        <fullName evidence="3">Helix-turn-helix domain-containing protein</fullName>
    </recommendedName>
</protein>
<evidence type="ECO:0000313" key="1">
    <source>
        <dbReference type="EMBL" id="OLZ72537.1"/>
    </source>
</evidence>
<organism evidence="1 2">
    <name type="scientific">Streptomyces amritsarensis</name>
    <dbReference type="NCBI Taxonomy" id="681158"/>
    <lineage>
        <taxon>Bacteria</taxon>
        <taxon>Bacillati</taxon>
        <taxon>Actinomycetota</taxon>
        <taxon>Actinomycetes</taxon>
        <taxon>Kitasatosporales</taxon>
        <taxon>Streptomycetaceae</taxon>
        <taxon>Streptomyces</taxon>
    </lineage>
</organism>
<name>A0ABX3GC91_9ACTN</name>
<accession>A0ABX3GC91</accession>
<dbReference type="Proteomes" id="UP000187151">
    <property type="component" value="Unassembled WGS sequence"/>
</dbReference>
<comment type="caution">
    <text evidence="1">The sequence shown here is derived from an EMBL/GenBank/DDBJ whole genome shotgun (WGS) entry which is preliminary data.</text>
</comment>
<dbReference type="EMBL" id="MQUR01000005">
    <property type="protein sequence ID" value="OLZ72537.1"/>
    <property type="molecule type" value="Genomic_DNA"/>
</dbReference>
<gene>
    <name evidence="1" type="ORF">AVW11_03855</name>
</gene>
<keyword evidence="2" id="KW-1185">Reference proteome</keyword>
<evidence type="ECO:0008006" key="3">
    <source>
        <dbReference type="Google" id="ProtNLM"/>
    </source>
</evidence>